<feature type="region of interest" description="Disordered" evidence="10">
    <location>
        <begin position="144"/>
        <end position="189"/>
    </location>
</feature>
<keyword evidence="4" id="KW-0732">Signal</keyword>
<feature type="domain" description="Malectin" evidence="11">
    <location>
        <begin position="25"/>
        <end position="76"/>
    </location>
</feature>
<evidence type="ECO:0000256" key="9">
    <source>
        <dbReference type="ARBA" id="ARBA00023277"/>
    </source>
</evidence>
<dbReference type="Gene3D" id="2.60.120.430">
    <property type="entry name" value="Galactose-binding lectin"/>
    <property type="match status" value="1"/>
</dbReference>
<keyword evidence="7" id="KW-0472">Membrane</keyword>
<comment type="subcellular location">
    <subcellularLocation>
        <location evidence="1">Endoplasmic reticulum membrane</location>
        <topology evidence="1">Single-pass type I membrane protein</topology>
    </subcellularLocation>
</comment>
<keyword evidence="3" id="KW-0812">Transmembrane</keyword>
<sequence length="189" mass="21154">PKRPMAASPRMRVRLSNQSRSPKPYTVRLHFAELANDSAGKRVFDVRLQDKVVLKDFDILAESGGKNKALVREFKGIMAIDTIKLQLVARDARTTGPAAPIISGMQVLAEKPGPVPPPVLGRMTRGRGLGSFVLQSEIDKLSEKRRRKTQFVDSWLPTEEAEAKRRARRGLPPEKEPNGKKERGPRKKK</sequence>
<evidence type="ECO:0000256" key="4">
    <source>
        <dbReference type="ARBA" id="ARBA00022729"/>
    </source>
</evidence>
<keyword evidence="5" id="KW-0256">Endoplasmic reticulum</keyword>
<keyword evidence="9" id="KW-0119">Carbohydrate metabolism</keyword>
<evidence type="ECO:0000259" key="11">
    <source>
        <dbReference type="Pfam" id="PF11721"/>
    </source>
</evidence>
<evidence type="ECO:0000256" key="5">
    <source>
        <dbReference type="ARBA" id="ARBA00022824"/>
    </source>
</evidence>
<dbReference type="PANTHER" id="PTHR13460:SF0">
    <property type="entry name" value="MALECTIN"/>
    <property type="match status" value="1"/>
</dbReference>
<feature type="region of interest" description="Disordered" evidence="10">
    <location>
        <begin position="1"/>
        <end position="21"/>
    </location>
</feature>
<protein>
    <recommendedName>
        <fullName evidence="11">Malectin domain-containing protein</fullName>
    </recommendedName>
</protein>
<organism evidence="12">
    <name type="scientific">marine sediment metagenome</name>
    <dbReference type="NCBI Taxonomy" id="412755"/>
    <lineage>
        <taxon>unclassified sequences</taxon>
        <taxon>metagenomes</taxon>
        <taxon>ecological metagenomes</taxon>
    </lineage>
</organism>
<gene>
    <name evidence="12" type="ORF">S01H1_45869</name>
</gene>
<keyword evidence="6" id="KW-1133">Transmembrane helix</keyword>
<evidence type="ECO:0000256" key="3">
    <source>
        <dbReference type="ARBA" id="ARBA00022692"/>
    </source>
</evidence>
<evidence type="ECO:0000256" key="8">
    <source>
        <dbReference type="ARBA" id="ARBA00023180"/>
    </source>
</evidence>
<accession>X0USY5</accession>
<evidence type="ECO:0000313" key="12">
    <source>
        <dbReference type="EMBL" id="GAG03408.1"/>
    </source>
</evidence>
<dbReference type="GO" id="GO:0030246">
    <property type="term" value="F:carbohydrate binding"/>
    <property type="evidence" value="ECO:0007669"/>
    <property type="project" value="InterPro"/>
</dbReference>
<name>X0USY5_9ZZZZ</name>
<reference evidence="12" key="1">
    <citation type="journal article" date="2014" name="Front. Microbiol.">
        <title>High frequency of phylogenetically diverse reductive dehalogenase-homologous genes in deep subseafloor sedimentary metagenomes.</title>
        <authorList>
            <person name="Kawai M."/>
            <person name="Futagami T."/>
            <person name="Toyoda A."/>
            <person name="Takaki Y."/>
            <person name="Nishi S."/>
            <person name="Hori S."/>
            <person name="Arai W."/>
            <person name="Tsubouchi T."/>
            <person name="Morono Y."/>
            <person name="Uchiyama I."/>
            <person name="Ito T."/>
            <person name="Fujiyama A."/>
            <person name="Inagaki F."/>
            <person name="Takami H."/>
        </authorList>
    </citation>
    <scope>NUCLEOTIDE SEQUENCE</scope>
    <source>
        <strain evidence="12">Expedition CK06-06</strain>
    </source>
</reference>
<dbReference type="PANTHER" id="PTHR13460">
    <property type="match status" value="1"/>
</dbReference>
<comment type="similarity">
    <text evidence="2">Belongs to the malectin family.</text>
</comment>
<evidence type="ECO:0000256" key="1">
    <source>
        <dbReference type="ARBA" id="ARBA00004115"/>
    </source>
</evidence>
<feature type="compositionally biased region" description="Basic and acidic residues" evidence="10">
    <location>
        <begin position="171"/>
        <end position="182"/>
    </location>
</feature>
<dbReference type="EMBL" id="BARS01029341">
    <property type="protein sequence ID" value="GAG03408.1"/>
    <property type="molecule type" value="Genomic_DNA"/>
</dbReference>
<dbReference type="InterPro" id="IPR021720">
    <property type="entry name" value="Malectin_dom"/>
</dbReference>
<comment type="caution">
    <text evidence="12">The sequence shown here is derived from an EMBL/GenBank/DDBJ whole genome shotgun (WGS) entry which is preliminary data.</text>
</comment>
<feature type="non-terminal residue" evidence="12">
    <location>
        <position position="1"/>
    </location>
</feature>
<evidence type="ECO:0000256" key="2">
    <source>
        <dbReference type="ARBA" id="ARBA00009141"/>
    </source>
</evidence>
<dbReference type="AlphaFoldDB" id="X0USY5"/>
<dbReference type="InterPro" id="IPR039155">
    <property type="entry name" value="MLEC"/>
</dbReference>
<dbReference type="GO" id="GO:0005789">
    <property type="term" value="C:endoplasmic reticulum membrane"/>
    <property type="evidence" value="ECO:0007669"/>
    <property type="project" value="UniProtKB-SubCell"/>
</dbReference>
<proteinExistence type="inferred from homology"/>
<evidence type="ECO:0000256" key="6">
    <source>
        <dbReference type="ARBA" id="ARBA00022989"/>
    </source>
</evidence>
<dbReference type="Pfam" id="PF11721">
    <property type="entry name" value="Malectin"/>
    <property type="match status" value="1"/>
</dbReference>
<evidence type="ECO:0000256" key="10">
    <source>
        <dbReference type="SAM" id="MobiDB-lite"/>
    </source>
</evidence>
<keyword evidence="8" id="KW-0325">Glycoprotein</keyword>
<evidence type="ECO:0000256" key="7">
    <source>
        <dbReference type="ARBA" id="ARBA00023136"/>
    </source>
</evidence>